<organism evidence="12 13">
    <name type="scientific">Plakobranchus ocellatus</name>
    <dbReference type="NCBI Taxonomy" id="259542"/>
    <lineage>
        <taxon>Eukaryota</taxon>
        <taxon>Metazoa</taxon>
        <taxon>Spiralia</taxon>
        <taxon>Lophotrochozoa</taxon>
        <taxon>Mollusca</taxon>
        <taxon>Gastropoda</taxon>
        <taxon>Heterobranchia</taxon>
        <taxon>Euthyneura</taxon>
        <taxon>Panpulmonata</taxon>
        <taxon>Sacoglossa</taxon>
        <taxon>Placobranchoidea</taxon>
        <taxon>Plakobranchidae</taxon>
        <taxon>Plakobranchus</taxon>
    </lineage>
</organism>
<evidence type="ECO:0000256" key="11">
    <source>
        <dbReference type="RuleBase" id="RU368083"/>
    </source>
</evidence>
<reference evidence="12 13" key="1">
    <citation type="journal article" date="2021" name="Elife">
        <title>Chloroplast acquisition without the gene transfer in kleptoplastic sea slugs, Plakobranchus ocellatus.</title>
        <authorList>
            <person name="Maeda T."/>
            <person name="Takahashi S."/>
            <person name="Yoshida T."/>
            <person name="Shimamura S."/>
            <person name="Takaki Y."/>
            <person name="Nagai Y."/>
            <person name="Toyoda A."/>
            <person name="Suzuki Y."/>
            <person name="Arimoto A."/>
            <person name="Ishii H."/>
            <person name="Satoh N."/>
            <person name="Nishiyama T."/>
            <person name="Hasebe M."/>
            <person name="Maruyama T."/>
            <person name="Minagawa J."/>
            <person name="Obokata J."/>
            <person name="Shigenobu S."/>
        </authorList>
    </citation>
    <scope>NUCLEOTIDE SEQUENCE [LARGE SCALE GENOMIC DNA]</scope>
</reference>
<comment type="caution">
    <text evidence="12">The sequence shown here is derived from an EMBL/GenBank/DDBJ whole genome shotgun (WGS) entry which is preliminary data.</text>
</comment>
<evidence type="ECO:0000256" key="5">
    <source>
        <dbReference type="ARBA" id="ARBA00020208"/>
    </source>
</evidence>
<dbReference type="AlphaFoldDB" id="A0AAV3Y0Y4"/>
<feature type="transmembrane region" description="Helical" evidence="11">
    <location>
        <begin position="181"/>
        <end position="207"/>
    </location>
</feature>
<keyword evidence="7" id="KW-0256">Endoplasmic reticulum</keyword>
<evidence type="ECO:0000256" key="8">
    <source>
        <dbReference type="ARBA" id="ARBA00022989"/>
    </source>
</evidence>
<evidence type="ECO:0000256" key="4">
    <source>
        <dbReference type="ARBA" id="ARBA00007141"/>
    </source>
</evidence>
<dbReference type="Pfam" id="PF04622">
    <property type="entry name" value="ERG2_Sigma1R"/>
    <property type="match status" value="1"/>
</dbReference>
<evidence type="ECO:0000256" key="10">
    <source>
        <dbReference type="ARBA" id="ARBA00033467"/>
    </source>
</evidence>
<dbReference type="PANTHER" id="PTHR10868:SF1">
    <property type="entry name" value="SIGMA NON-OPIOID INTRACELLULAR RECEPTOR 1"/>
    <property type="match status" value="1"/>
</dbReference>
<dbReference type="Proteomes" id="UP000735302">
    <property type="component" value="Unassembled WGS sequence"/>
</dbReference>
<dbReference type="EMBL" id="BLXT01000300">
    <property type="protein sequence ID" value="GFN75873.1"/>
    <property type="molecule type" value="Genomic_DNA"/>
</dbReference>
<comment type="caution">
    <text evidence="11">Lacks conserved residue(s) required for the propagation of feature annotation.</text>
</comment>
<accession>A0AAV3Y0Y4</accession>
<dbReference type="GO" id="GO:0005640">
    <property type="term" value="C:nuclear outer membrane"/>
    <property type="evidence" value="ECO:0007669"/>
    <property type="project" value="UniProtKB-SubCell"/>
</dbReference>
<evidence type="ECO:0000256" key="7">
    <source>
        <dbReference type="ARBA" id="ARBA00022824"/>
    </source>
</evidence>
<keyword evidence="9 11" id="KW-0472">Membrane</keyword>
<dbReference type="PANTHER" id="PTHR10868">
    <property type="entry name" value="SIGMA 1-TYPE OPIOID RECEPTOR-RELATED"/>
    <property type="match status" value="1"/>
</dbReference>
<comment type="similarity">
    <text evidence="4 11">Belongs to the ERG2 family.</text>
</comment>
<dbReference type="GO" id="GO:0005789">
    <property type="term" value="C:endoplasmic reticulum membrane"/>
    <property type="evidence" value="ECO:0007669"/>
    <property type="project" value="UniProtKB-SubCell"/>
</dbReference>
<name>A0AAV3Y0Y4_9GAST</name>
<evidence type="ECO:0000313" key="12">
    <source>
        <dbReference type="EMBL" id="GFN75873.1"/>
    </source>
</evidence>
<comment type="subcellular location">
    <subcellularLocation>
        <location evidence="2">Endoplasmic reticulum membrane</location>
    </subcellularLocation>
    <subcellularLocation>
        <location evidence="1">Nucleus inner membrane</location>
    </subcellularLocation>
    <subcellularLocation>
        <location evidence="3">Nucleus outer membrane</location>
    </subcellularLocation>
</comment>
<dbReference type="GO" id="GO:0005637">
    <property type="term" value="C:nuclear inner membrane"/>
    <property type="evidence" value="ECO:0007669"/>
    <property type="project" value="UniProtKB-SubCell"/>
</dbReference>
<evidence type="ECO:0000256" key="3">
    <source>
        <dbReference type="ARBA" id="ARBA00004649"/>
    </source>
</evidence>
<feature type="transmembrane region" description="Helical" evidence="11">
    <location>
        <begin position="12"/>
        <end position="30"/>
    </location>
</feature>
<evidence type="ECO:0000256" key="9">
    <source>
        <dbReference type="ARBA" id="ARBA00023136"/>
    </source>
</evidence>
<evidence type="ECO:0000256" key="2">
    <source>
        <dbReference type="ARBA" id="ARBA00004586"/>
    </source>
</evidence>
<keyword evidence="13" id="KW-1185">Reference proteome</keyword>
<sequence length="233" mass="26760">MTFLPKFGLWKVFNWVAVSITLILGIQYWLNHKSYVFDDKSIAAIARRHVVNSPKEDIAAAYKKVLVDLRSKYKGHILSDKDLQWMFMNAGGWMGSMCLLHASLTEYVLFFGTAVDTTGHSGRYWANISDTLLTGKMMQWKEGTLKNIEYNPGDTVFHEWGEVTGVSWPAGTWMVEYGRGFIPSTLIFALADTFFCTTDFVNLFYILRIYAKAMLMEASFYLTDVRQFIKDML</sequence>
<proteinExistence type="inferred from homology"/>
<keyword evidence="12" id="KW-0675">Receptor</keyword>
<dbReference type="InterPro" id="IPR006716">
    <property type="entry name" value="ERG2_sigma1_rcpt-like"/>
</dbReference>
<evidence type="ECO:0000256" key="1">
    <source>
        <dbReference type="ARBA" id="ARBA00004540"/>
    </source>
</evidence>
<keyword evidence="8 11" id="KW-1133">Transmembrane helix</keyword>
<protein>
    <recommendedName>
        <fullName evidence="5">Sigma non-opioid intracellular receptor 1</fullName>
    </recommendedName>
    <alternativeName>
        <fullName evidence="10">Sigma 1-type opioid receptor</fullName>
    </alternativeName>
</protein>
<keyword evidence="6 11" id="KW-0812">Transmembrane</keyword>
<evidence type="ECO:0000256" key="6">
    <source>
        <dbReference type="ARBA" id="ARBA00022692"/>
    </source>
</evidence>
<evidence type="ECO:0000313" key="13">
    <source>
        <dbReference type="Proteomes" id="UP000735302"/>
    </source>
</evidence>
<gene>
    <name evidence="12" type="ORF">PoB_000237900</name>
</gene>